<dbReference type="GO" id="GO:0008418">
    <property type="term" value="F:protein-N-terminal asparagine amidohydrolase activity"/>
    <property type="evidence" value="ECO:0007669"/>
    <property type="project" value="EnsemblFungi"/>
</dbReference>
<dbReference type="KEGG" id="pic:PICST_43145"/>
<dbReference type="EC" id="3.5.1.-" evidence="2"/>
<dbReference type="GO" id="GO:0070773">
    <property type="term" value="F:protein-N-terminal glutamine amidohydrolase activity"/>
    <property type="evidence" value="ECO:0007669"/>
    <property type="project" value="EnsemblFungi"/>
</dbReference>
<dbReference type="GeneID" id="4837831"/>
<reference evidence="2 3" key="1">
    <citation type="journal article" date="2007" name="Nat. Biotechnol.">
        <title>Genome sequence of the lignocellulose-bioconverting and xylose-fermenting yeast Pichia stipitis.</title>
        <authorList>
            <person name="Jeffries T.W."/>
            <person name="Grigoriev I.V."/>
            <person name="Grimwood J."/>
            <person name="Laplaza J.M."/>
            <person name="Aerts A."/>
            <person name="Salamov A."/>
            <person name="Schmutz J."/>
            <person name="Lindquist E."/>
            <person name="Dehal P."/>
            <person name="Shapiro H."/>
            <person name="Jin Y.S."/>
            <person name="Passoth V."/>
            <person name="Richardson P.M."/>
        </authorList>
    </citation>
    <scope>NUCLEOTIDE SEQUENCE [LARGE SCALE GENOMIC DNA]</scope>
    <source>
        <strain evidence="3">ATCC 58785 / CBS 6054 / NBRC 10063 / NRRL Y-11545</strain>
    </source>
</reference>
<dbReference type="Gene3D" id="3.60.110.10">
    <property type="entry name" value="Carbon-nitrogen hydrolase"/>
    <property type="match status" value="1"/>
</dbReference>
<sequence>MNKFARLRVACVQLNPRIGEVEANIRKVHTILVNVPKVDLVVLPELAITGYNFPNRRAIEPYLENLALENGPSIKLAKEISNKYKCFTLIGYPEISNSTIYNSAVLVGPNGSILHNYRKTFLYETDEVWGASENPEKGFSSLKLVLDKEYYLDKQANKTYPTVTTNIGICMDVNPYQFKAPFNAFEFSGSAFHQRAKLLLFPMAWLSPQSPSTKEDLTKSEKLNKGKIFNERYFSTEHKPTVNDNNVAPKLESNTLFVPTTPEGSTVNYWLLRFFPFMKHPNSYQSKYYETATLIACNRVGVEDDILYTGSSSIIQFSGTSSSAPQIDSANPSVNVLGSLGQGDEGVLVRDIDIEFD</sequence>
<dbReference type="Pfam" id="PF00795">
    <property type="entry name" value="CN_hydrolase"/>
    <property type="match status" value="1"/>
</dbReference>
<dbReference type="GO" id="GO:0030163">
    <property type="term" value="P:protein catabolic process"/>
    <property type="evidence" value="ECO:0007669"/>
    <property type="project" value="EnsemblFungi"/>
</dbReference>
<dbReference type="PANTHER" id="PTHR11750:SF26">
    <property type="entry name" value="PROTEIN N-TERMINAL AMIDASE"/>
    <property type="match status" value="1"/>
</dbReference>
<dbReference type="eggNOG" id="ENOG502QVBD">
    <property type="taxonomic scope" value="Eukaryota"/>
</dbReference>
<proteinExistence type="predicted"/>
<organism evidence="2 3">
    <name type="scientific">Scheffersomyces stipitis (strain ATCC 58785 / CBS 6054 / NBRC 10063 / NRRL Y-11545)</name>
    <name type="common">Yeast</name>
    <name type="synonym">Pichia stipitis</name>
    <dbReference type="NCBI Taxonomy" id="322104"/>
    <lineage>
        <taxon>Eukaryota</taxon>
        <taxon>Fungi</taxon>
        <taxon>Dikarya</taxon>
        <taxon>Ascomycota</taxon>
        <taxon>Saccharomycotina</taxon>
        <taxon>Pichiomycetes</taxon>
        <taxon>Debaryomycetaceae</taxon>
        <taxon>Scheffersomyces</taxon>
    </lineage>
</organism>
<name>A3LRP9_PICST</name>
<protein>
    <submittedName>
        <fullName evidence="2">Carbon-nitrogen hydrolase</fullName>
        <ecNumber evidence="2">3.5.1.-</ecNumber>
    </submittedName>
</protein>
<dbReference type="AlphaFoldDB" id="A3LRP9"/>
<dbReference type="RefSeq" id="XP_001383452.1">
    <property type="nucleotide sequence ID" value="XM_001383415.1"/>
</dbReference>
<evidence type="ECO:0000259" key="1">
    <source>
        <dbReference type="PROSITE" id="PS50263"/>
    </source>
</evidence>
<keyword evidence="2" id="KW-0378">Hydrolase</keyword>
<dbReference type="InterPro" id="IPR036526">
    <property type="entry name" value="C-N_Hydrolase_sf"/>
</dbReference>
<dbReference type="PANTHER" id="PTHR11750">
    <property type="entry name" value="PROTEIN N-TERMINAL AMIDASE"/>
    <property type="match status" value="1"/>
</dbReference>
<dbReference type="FunCoup" id="A3LRP9">
    <property type="interactions" value="31"/>
</dbReference>
<gene>
    <name evidence="2" type="primary">NTA1</name>
    <name evidence="2" type="ORF">PICST_43145</name>
</gene>
<evidence type="ECO:0000313" key="3">
    <source>
        <dbReference type="Proteomes" id="UP000002258"/>
    </source>
</evidence>
<accession>A3LRP9</accession>
<keyword evidence="3" id="KW-1185">Reference proteome</keyword>
<dbReference type="InParanoid" id="A3LRP9"/>
<dbReference type="InterPro" id="IPR039703">
    <property type="entry name" value="Nta1"/>
</dbReference>
<evidence type="ECO:0000313" key="2">
    <source>
        <dbReference type="EMBL" id="ABN65423.1"/>
    </source>
</evidence>
<dbReference type="Proteomes" id="UP000002258">
    <property type="component" value="Chromosome 3"/>
</dbReference>
<dbReference type="HOGENOM" id="CLU_009854_1_1_1"/>
<dbReference type="EMBL" id="CP000497">
    <property type="protein sequence ID" value="ABN65423.1"/>
    <property type="molecule type" value="Genomic_DNA"/>
</dbReference>
<feature type="domain" description="CN hydrolase" evidence="1">
    <location>
        <begin position="7"/>
        <end position="354"/>
    </location>
</feature>
<dbReference type="OMA" id="VKILCWD"/>
<dbReference type="OrthoDB" id="201515at2759"/>
<dbReference type="STRING" id="322104.A3LRP9"/>
<dbReference type="InterPro" id="IPR003010">
    <property type="entry name" value="C-N_Hydrolase"/>
</dbReference>
<dbReference type="SUPFAM" id="SSF56317">
    <property type="entry name" value="Carbon-nitrogen hydrolase"/>
    <property type="match status" value="1"/>
</dbReference>
<dbReference type="PROSITE" id="PS50263">
    <property type="entry name" value="CN_HYDROLASE"/>
    <property type="match status" value="1"/>
</dbReference>